<keyword evidence="14" id="KW-1185">Reference proteome</keyword>
<evidence type="ECO:0000256" key="12">
    <source>
        <dbReference type="SAM" id="MobiDB-lite"/>
    </source>
</evidence>
<dbReference type="EMBL" id="OZ019897">
    <property type="protein sequence ID" value="CAK9225590.1"/>
    <property type="molecule type" value="Genomic_DNA"/>
</dbReference>
<keyword evidence="8 11" id="KW-0067">ATP-binding</keyword>
<accession>A0ABP0UMQ4</accession>
<feature type="region of interest" description="Disordered" evidence="12">
    <location>
        <begin position="1"/>
        <end position="39"/>
    </location>
</feature>
<dbReference type="SUPFAM" id="SSF52540">
    <property type="entry name" value="P-loop containing nucleoside triphosphate hydrolases"/>
    <property type="match status" value="2"/>
</dbReference>
<evidence type="ECO:0000313" key="14">
    <source>
        <dbReference type="Proteomes" id="UP001497512"/>
    </source>
</evidence>
<dbReference type="InterPro" id="IPR039657">
    <property type="entry name" value="Dimethylallyltransferase"/>
</dbReference>
<evidence type="ECO:0000256" key="11">
    <source>
        <dbReference type="RuleBase" id="RU003785"/>
    </source>
</evidence>
<keyword evidence="7 11" id="KW-0547">Nucleotide-binding</keyword>
<evidence type="ECO:0000256" key="4">
    <source>
        <dbReference type="ARBA" id="ARBA00022679"/>
    </source>
</evidence>
<sequence length="538" mass="59172">MFTPRACPPASQLGSSSNCIPATKFDPLPPSTQKSSLHSRPIQWSRLSVRAKVAVGEGGRNRLLTTVESPPATAATETCGIEISARCTPCLEFAGRIGHGDRPMLKTALRTPKARVIVIAGPTAVGKTRVALALAKQLGGEIISADSVQVYKGLNVGSAKTPVRERGGVPHHVLDMALPTQEYTVGQFFNDARAATEMVLARDRVPIVVGGTSTYIHWYMNGIAGVPKATTFVNPQMETDIHHLQNGGGGGGGGGSWEAGVHMLAQAGDPVTAYNLAHNDLCCSLETVKVSGRPGAAFPKTCNYSQNGSNVGDTTEWDYDFQCYFLYQHRSELYHWIDLRCEQMVAETGGLLEEASWLLDMGVLPNTNSASRGIGYQEAMEFLLECRAAGGRTTVDRFLAFLSSFQKVSRNLVKKQLTWFRHDNHNEVGLFHWVDASQPLENIVGALKKEYRRRPDFPTELEGSEARKNASYKERKVLKYYKATNRIFSNPEMIMKVLNWVRKTQGFHRFSSCTRSSSICRQVVDKSFISNALHSLPF</sequence>
<evidence type="ECO:0000256" key="3">
    <source>
        <dbReference type="ARBA" id="ARBA00012665"/>
    </source>
</evidence>
<dbReference type="Pfam" id="PF01715">
    <property type="entry name" value="IPPT"/>
    <property type="match status" value="1"/>
</dbReference>
<comment type="cofactor">
    <cofactor evidence="1">
        <name>Mg(2+)</name>
        <dbReference type="ChEBI" id="CHEBI:18420"/>
    </cofactor>
</comment>
<evidence type="ECO:0000256" key="6">
    <source>
        <dbReference type="ARBA" id="ARBA00022712"/>
    </source>
</evidence>
<evidence type="ECO:0000313" key="13">
    <source>
        <dbReference type="EMBL" id="CAK9225590.1"/>
    </source>
</evidence>
<dbReference type="Gene3D" id="3.40.50.300">
    <property type="entry name" value="P-loop containing nucleotide triphosphate hydrolases"/>
    <property type="match status" value="1"/>
</dbReference>
<evidence type="ECO:0000256" key="2">
    <source>
        <dbReference type="ARBA" id="ARBA00005842"/>
    </source>
</evidence>
<proteinExistence type="inferred from homology"/>
<gene>
    <name evidence="13" type="ORF">CSSPTR1EN2_LOCUS17704</name>
</gene>
<dbReference type="Proteomes" id="UP001497512">
    <property type="component" value="Chromosome 5"/>
</dbReference>
<keyword evidence="4 11" id="KW-0808">Transferase</keyword>
<dbReference type="InterPro" id="IPR018022">
    <property type="entry name" value="IPT"/>
</dbReference>
<evidence type="ECO:0000256" key="10">
    <source>
        <dbReference type="ARBA" id="ARBA00049563"/>
    </source>
</evidence>
<reference evidence="13" key="1">
    <citation type="submission" date="2024-02" db="EMBL/GenBank/DDBJ databases">
        <authorList>
            <consortium name="ELIXIR-Norway"/>
            <consortium name="Elixir Norway"/>
        </authorList>
    </citation>
    <scope>NUCLEOTIDE SEQUENCE</scope>
</reference>
<evidence type="ECO:0000256" key="1">
    <source>
        <dbReference type="ARBA" id="ARBA00001946"/>
    </source>
</evidence>
<organism evidence="13 14">
    <name type="scientific">Sphagnum troendelagicum</name>
    <dbReference type="NCBI Taxonomy" id="128251"/>
    <lineage>
        <taxon>Eukaryota</taxon>
        <taxon>Viridiplantae</taxon>
        <taxon>Streptophyta</taxon>
        <taxon>Embryophyta</taxon>
        <taxon>Bryophyta</taxon>
        <taxon>Sphagnophytina</taxon>
        <taxon>Sphagnopsida</taxon>
        <taxon>Sphagnales</taxon>
        <taxon>Sphagnaceae</taxon>
        <taxon>Sphagnum</taxon>
    </lineage>
</organism>
<name>A0ABP0UMQ4_9BRYO</name>
<dbReference type="NCBIfam" id="TIGR00174">
    <property type="entry name" value="miaA"/>
    <property type="match status" value="1"/>
</dbReference>
<dbReference type="HAMAP" id="MF_00185">
    <property type="entry name" value="IPP_trans"/>
    <property type="match status" value="1"/>
</dbReference>
<dbReference type="InterPro" id="IPR027417">
    <property type="entry name" value="P-loop_NTPase"/>
</dbReference>
<comment type="similarity">
    <text evidence="2 11">Belongs to the IPP transferase family.</text>
</comment>
<dbReference type="PANTHER" id="PTHR11088:SF60">
    <property type="entry name" value="TRNA DIMETHYLALLYLTRANSFERASE"/>
    <property type="match status" value="1"/>
</dbReference>
<evidence type="ECO:0000256" key="5">
    <source>
        <dbReference type="ARBA" id="ARBA00022694"/>
    </source>
</evidence>
<dbReference type="EC" id="2.5.1.75" evidence="3"/>
<evidence type="ECO:0000256" key="8">
    <source>
        <dbReference type="ARBA" id="ARBA00022840"/>
    </source>
</evidence>
<dbReference type="PANTHER" id="PTHR11088">
    <property type="entry name" value="TRNA DIMETHYLALLYLTRANSFERASE"/>
    <property type="match status" value="1"/>
</dbReference>
<evidence type="ECO:0000256" key="7">
    <source>
        <dbReference type="ARBA" id="ARBA00022741"/>
    </source>
</evidence>
<comment type="catalytic activity">
    <reaction evidence="10">
        <text>adenosine(37) in tRNA + dimethylallyl diphosphate = N(6)-dimethylallyladenosine(37) in tRNA + diphosphate</text>
        <dbReference type="Rhea" id="RHEA:26482"/>
        <dbReference type="Rhea" id="RHEA-COMP:10162"/>
        <dbReference type="Rhea" id="RHEA-COMP:10375"/>
        <dbReference type="ChEBI" id="CHEBI:33019"/>
        <dbReference type="ChEBI" id="CHEBI:57623"/>
        <dbReference type="ChEBI" id="CHEBI:74411"/>
        <dbReference type="ChEBI" id="CHEBI:74415"/>
        <dbReference type="EC" id="2.5.1.75"/>
    </reaction>
</comment>
<keyword evidence="9" id="KW-0460">Magnesium</keyword>
<protein>
    <recommendedName>
        <fullName evidence="3">tRNA dimethylallyltransferase</fullName>
        <ecNumber evidence="3">2.5.1.75</ecNumber>
    </recommendedName>
</protein>
<evidence type="ECO:0000256" key="9">
    <source>
        <dbReference type="ARBA" id="ARBA00022842"/>
    </source>
</evidence>
<keyword evidence="5" id="KW-0819">tRNA processing</keyword>
<keyword evidence="6" id="KW-0203">Cytokinin biosynthesis</keyword>